<keyword evidence="2" id="KW-1185">Reference proteome</keyword>
<reference evidence="1 2" key="1">
    <citation type="submission" date="2024-04" db="EMBL/GenBank/DDBJ databases">
        <title>Genome sequencing and assembly of rice foliar adapted Chryseobacterium endophyticum OsEnb-ALM-A6.</title>
        <authorList>
            <person name="Kumar S."/>
            <person name="Javed M."/>
            <person name="Chouhan V."/>
            <person name="Charishma K."/>
            <person name="Patel A."/>
            <person name="Kumar M."/>
            <person name="Sahu K.P."/>
            <person name="Kumar A."/>
        </authorList>
    </citation>
    <scope>NUCLEOTIDE SEQUENCE [LARGE SCALE GENOMIC DNA]</scope>
    <source>
        <strain evidence="1 2">OsEnb-ALM-A6</strain>
    </source>
</reference>
<gene>
    <name evidence="1" type="ORF">AAFP95_07255</name>
</gene>
<dbReference type="AlphaFoldDB" id="A0AAU6WSU8"/>
<dbReference type="RefSeq" id="WP_294236530.1">
    <property type="nucleotide sequence ID" value="NZ_CP154834.1"/>
</dbReference>
<proteinExistence type="predicted"/>
<protein>
    <submittedName>
        <fullName evidence="1">Uncharacterized protein</fullName>
    </submittedName>
</protein>
<sequence>MHLFIDSEVYILSEVSLSYGTLLFLNQGNPVRSSVHLLYRLSYIPFTTGMAGIEPANQCLSIEV</sequence>
<dbReference type="EMBL" id="CP154834">
    <property type="protein sequence ID" value="XAO75668.1"/>
    <property type="molecule type" value="Genomic_DNA"/>
</dbReference>
<evidence type="ECO:0000313" key="1">
    <source>
        <dbReference type="EMBL" id="XAO75668.1"/>
    </source>
</evidence>
<evidence type="ECO:0000313" key="2">
    <source>
        <dbReference type="Proteomes" id="UP001463665"/>
    </source>
</evidence>
<accession>A0AAU6WSU8</accession>
<organism evidence="1 2">
    <name type="scientific">Chryseobacterium endophyticum</name>
    <dbReference type="NCBI Taxonomy" id="1854762"/>
    <lineage>
        <taxon>Bacteria</taxon>
        <taxon>Pseudomonadati</taxon>
        <taxon>Bacteroidota</taxon>
        <taxon>Flavobacteriia</taxon>
        <taxon>Flavobacteriales</taxon>
        <taxon>Weeksellaceae</taxon>
        <taxon>Chryseobacterium group</taxon>
        <taxon>Chryseobacterium</taxon>
    </lineage>
</organism>
<dbReference type="Proteomes" id="UP001463665">
    <property type="component" value="Chromosome"/>
</dbReference>
<name>A0AAU6WSU8_9FLAO</name>